<evidence type="ECO:0000259" key="1">
    <source>
        <dbReference type="PROSITE" id="PS50878"/>
    </source>
</evidence>
<dbReference type="PROSITE" id="PS50878">
    <property type="entry name" value="RT_POL"/>
    <property type="match status" value="1"/>
</dbReference>
<dbReference type="OrthoDB" id="7700658at2759"/>
<protein>
    <recommendedName>
        <fullName evidence="1">Reverse transcriptase domain-containing protein</fullName>
    </recommendedName>
</protein>
<dbReference type="PANTHER" id="PTHR35450:SF2">
    <property type="entry name" value="REVERSE TRANSCRIPTASE DOMAIN-CONTAINING PROTEIN"/>
    <property type="match status" value="1"/>
</dbReference>
<dbReference type="EMBL" id="CADCXV010000503">
    <property type="protein sequence ID" value="CAB0030643.1"/>
    <property type="molecule type" value="Genomic_DNA"/>
</dbReference>
<name>A0A6H5I6J8_9HYME</name>
<proteinExistence type="predicted"/>
<feature type="non-terminal residue" evidence="2">
    <location>
        <position position="736"/>
    </location>
</feature>
<dbReference type="Pfam" id="PF00078">
    <property type="entry name" value="RVT_1"/>
    <property type="match status" value="1"/>
</dbReference>
<keyword evidence="3" id="KW-1185">Reference proteome</keyword>
<dbReference type="InterPro" id="IPR000477">
    <property type="entry name" value="RT_dom"/>
</dbReference>
<dbReference type="Proteomes" id="UP000479190">
    <property type="component" value="Unassembled WGS sequence"/>
</dbReference>
<evidence type="ECO:0000313" key="2">
    <source>
        <dbReference type="EMBL" id="CAB0030643.1"/>
    </source>
</evidence>
<gene>
    <name evidence="2" type="ORF">TBRA_LOCUS2639</name>
</gene>
<sequence>MDSSHPMDSIRIERGIFQGDSLSPLWFCLALNPLSTLLRDSALGCRLRRDGEVISHLLFMDDLKLYAPKRPDLVKLLKITEDFSNSIRMEFGVDKCAVMHVQRGKVVNATNLHLSETISLRSLQESETYKYLGMSQSLSIEDGNIKQTIKGRFFCRLTKVLKSLLSGGNKARAFNAWVMPLLSYSFGILRWTQTELDALDRRVRLLLTTHRMLHPRSSVMRLYIPRKCGGRGFLNAKTLHNREVCNLRDYFLNSECGMHRDVVAVDRNFTPLSFANENWRRPSVLSTEDRKNIWKSKVLHGRFYRALTGPDVDLLASVNWLRFGDLFGETEGFVCAIADEVMMTNNYRRYILRDGTVDICRACRRPGESLRHIISGCSHLANGEYLHRHNLVAKIIHQQLALKYGLVESEVPYYKYTPAPVLENGRATLYWDRSVITDRTIVANKPDIVLTDRLTRQAILVDITIPHDENLVKAEKDKLTKYLDLAHEVTAMWDVDSTIIVPIVVSANGLIAKSLDQHLKRLSLDGWVKGQIQKAVLLDTARIVRDFSLRVLTAGSLGLPRFRRYIRFSYIHEKTKPGRKELAVIDMATRSTRELHDNIHSRVAMLQVPLQGAERIRQLYEIKEKRKVPVQFGQPNETTSQLAMYSGSRTEQASRRRLCCLHGSTATSSTTRTAYLRKCPLRPSVQGAFLITKDMVRLKTQLHHQPYERPTLSTATGERAIYQKSEFFTNVWCKSG</sequence>
<reference evidence="2 3" key="1">
    <citation type="submission" date="2020-02" db="EMBL/GenBank/DDBJ databases">
        <authorList>
            <person name="Ferguson B K."/>
        </authorList>
    </citation>
    <scope>NUCLEOTIDE SEQUENCE [LARGE SCALE GENOMIC DNA]</scope>
</reference>
<evidence type="ECO:0000313" key="3">
    <source>
        <dbReference type="Proteomes" id="UP000479190"/>
    </source>
</evidence>
<organism evidence="2 3">
    <name type="scientific">Trichogramma brassicae</name>
    <dbReference type="NCBI Taxonomy" id="86971"/>
    <lineage>
        <taxon>Eukaryota</taxon>
        <taxon>Metazoa</taxon>
        <taxon>Ecdysozoa</taxon>
        <taxon>Arthropoda</taxon>
        <taxon>Hexapoda</taxon>
        <taxon>Insecta</taxon>
        <taxon>Pterygota</taxon>
        <taxon>Neoptera</taxon>
        <taxon>Endopterygota</taxon>
        <taxon>Hymenoptera</taxon>
        <taxon>Apocrita</taxon>
        <taxon>Proctotrupomorpha</taxon>
        <taxon>Chalcidoidea</taxon>
        <taxon>Trichogrammatidae</taxon>
        <taxon>Trichogramma</taxon>
    </lineage>
</organism>
<dbReference type="AlphaFoldDB" id="A0A6H5I6J8"/>
<dbReference type="PANTHER" id="PTHR35450">
    <property type="entry name" value="REVERSE TRANSCRIPTASE DOMAIN-CONTAINING PROTEIN"/>
    <property type="match status" value="1"/>
</dbReference>
<accession>A0A6H5I6J8</accession>
<feature type="domain" description="Reverse transcriptase" evidence="1">
    <location>
        <begin position="1"/>
        <end position="136"/>
    </location>
</feature>